<evidence type="ECO:0000256" key="2">
    <source>
        <dbReference type="SAM" id="Phobius"/>
    </source>
</evidence>
<sequence>MEEKRQSKMEQQIAMKQETKSELLSEEKTETTDTQKNSSETEPEQPVIATGNMQEMNVPKTGDVGILMAYSLLAGSSLAVMGAVLIWKGQKS</sequence>
<feature type="compositionally biased region" description="Basic and acidic residues" evidence="1">
    <location>
        <begin position="17"/>
        <end position="33"/>
    </location>
</feature>
<protein>
    <recommendedName>
        <fullName evidence="5">LPXTG cell wall anchor domain-containing protein</fullName>
    </recommendedName>
</protein>
<proteinExistence type="predicted"/>
<comment type="caution">
    <text evidence="3">The sequence shown here is derived from an EMBL/GenBank/DDBJ whole genome shotgun (WGS) entry which is preliminary data.</text>
</comment>
<accession>A0AAW6DLJ0</accession>
<evidence type="ECO:0000313" key="3">
    <source>
        <dbReference type="EMBL" id="MDB8687591.1"/>
    </source>
</evidence>
<keyword evidence="2" id="KW-1133">Transmembrane helix</keyword>
<gene>
    <name evidence="3" type="ORF">PNW85_13090</name>
</gene>
<keyword evidence="2" id="KW-0472">Membrane</keyword>
<evidence type="ECO:0008006" key="5">
    <source>
        <dbReference type="Google" id="ProtNLM"/>
    </source>
</evidence>
<dbReference type="EMBL" id="JAQMLA010000042">
    <property type="protein sequence ID" value="MDB8687591.1"/>
    <property type="molecule type" value="Genomic_DNA"/>
</dbReference>
<evidence type="ECO:0000313" key="4">
    <source>
        <dbReference type="Proteomes" id="UP001212160"/>
    </source>
</evidence>
<reference evidence="3" key="1">
    <citation type="submission" date="2023-01" db="EMBL/GenBank/DDBJ databases">
        <title>Human gut microbiome strain richness.</title>
        <authorList>
            <person name="Chen-Liaw A."/>
        </authorList>
    </citation>
    <scope>NUCLEOTIDE SEQUENCE</scope>
    <source>
        <strain evidence="3">RTP21484st1_H11_RTP21484_190118</strain>
    </source>
</reference>
<dbReference type="RefSeq" id="WP_272108015.1">
    <property type="nucleotide sequence ID" value="NZ_DAWDPA010000038.1"/>
</dbReference>
<name>A0AAW6DLJ0_MEDGN</name>
<evidence type="ECO:0000256" key="1">
    <source>
        <dbReference type="SAM" id="MobiDB-lite"/>
    </source>
</evidence>
<dbReference type="Proteomes" id="UP001212160">
    <property type="component" value="Unassembled WGS sequence"/>
</dbReference>
<dbReference type="AlphaFoldDB" id="A0AAW6DLJ0"/>
<feature type="region of interest" description="Disordered" evidence="1">
    <location>
        <begin position="1"/>
        <end position="57"/>
    </location>
</feature>
<organism evidence="3 4">
    <name type="scientific">Mediterraneibacter gnavus</name>
    <name type="common">Ruminococcus gnavus</name>
    <dbReference type="NCBI Taxonomy" id="33038"/>
    <lineage>
        <taxon>Bacteria</taxon>
        <taxon>Bacillati</taxon>
        <taxon>Bacillota</taxon>
        <taxon>Clostridia</taxon>
        <taxon>Lachnospirales</taxon>
        <taxon>Lachnospiraceae</taxon>
        <taxon>Mediterraneibacter</taxon>
    </lineage>
</organism>
<feature type="transmembrane region" description="Helical" evidence="2">
    <location>
        <begin position="66"/>
        <end position="87"/>
    </location>
</feature>
<keyword evidence="2" id="KW-0812">Transmembrane</keyword>